<proteinExistence type="predicted"/>
<evidence type="ECO:0000313" key="1">
    <source>
        <dbReference type="EMBL" id="XRI68655.1"/>
    </source>
</evidence>
<dbReference type="EC" id="3.5.4.26" evidence="1"/>
<name>A0ACD5H5N2_9PROT</name>
<organism evidence="1 2">
    <name type="scientific">Acidithiobacillus ferrianus</name>
    <dbReference type="NCBI Taxonomy" id="2678518"/>
    <lineage>
        <taxon>Bacteria</taxon>
        <taxon>Pseudomonadati</taxon>
        <taxon>Pseudomonadota</taxon>
        <taxon>Acidithiobacillia</taxon>
        <taxon>Acidithiobacillales</taxon>
        <taxon>Acidithiobacillaceae</taxon>
        <taxon>Acidithiobacillus</taxon>
    </lineage>
</organism>
<gene>
    <name evidence="1" type="primary">ribD</name>
    <name evidence="1" type="ORF">GL267_013015</name>
</gene>
<protein>
    <submittedName>
        <fullName evidence="1">Bifunctional diaminohydroxyphosphoribosylaminopyrimidine deaminase/5-amino-6-(5-phosphoribosylamino)uracil reductase RibD</fullName>
        <ecNumber evidence="1">1.1.1.193</ecNumber>
        <ecNumber evidence="1">3.5.4.26</ecNumber>
    </submittedName>
</protein>
<dbReference type="Proteomes" id="UP000470022">
    <property type="component" value="Chromosome"/>
</dbReference>
<dbReference type="EC" id="1.1.1.193" evidence="1"/>
<keyword evidence="1" id="KW-0560">Oxidoreductase</keyword>
<reference evidence="1" key="1">
    <citation type="submission" date="2023-06" db="EMBL/GenBank/DDBJ databases">
        <title>Complete and circular genome of Acidithiobacillus ferrianus DSM 107098.</title>
        <authorList>
            <person name="Norris P.R."/>
            <person name="Falagan C."/>
            <person name="Moya-Beltran A."/>
            <person name="Castro M."/>
            <person name="Quatrini R."/>
            <person name="Johnson D.B."/>
        </authorList>
    </citation>
    <scope>NUCLEOTIDE SEQUENCE</scope>
    <source>
        <strain evidence="1">MG</strain>
    </source>
</reference>
<accession>A0ACD5H5N2</accession>
<keyword evidence="1" id="KW-0378">Hydrolase</keyword>
<sequence>MGMIPRVMTDQDAVFMAEALSVAEQGLYGAHPNPRVGALLVKEGRVVGRGAHLLAGEPHAEVFALGDAGAAARGATAYITLEPCSHQGRTPPCADALVAAGISRVVIAMRDPNPLVSGRGVERLRTAGILVEEGCMAAEAEALNPGYLQRMRHGRPWIRLKQAMSLDGRVALADGQSQWLTGEIARADVQRERARASAILAGVGTVLADNPRLAPRLGTGLRRYPVKVILDTHLRTPPDAALLATPGPTWVVHHPDAPMTAQAALRAAGAELLPCGGAEGRLDLSALMAVLARREVNEILVESGPTLASALFKAGLIDEWLLYVAPLLLGRDARPVLTAGPYATLAEIPRWSLIRTERMGDDGKWTLRPRES</sequence>
<dbReference type="EMBL" id="CP127523">
    <property type="protein sequence ID" value="XRI68655.1"/>
    <property type="molecule type" value="Genomic_DNA"/>
</dbReference>
<evidence type="ECO:0000313" key="2">
    <source>
        <dbReference type="Proteomes" id="UP000470022"/>
    </source>
</evidence>
<keyword evidence="2" id="KW-1185">Reference proteome</keyword>